<evidence type="ECO:0000256" key="8">
    <source>
        <dbReference type="ARBA" id="ARBA00023136"/>
    </source>
</evidence>
<dbReference type="InterPro" id="IPR012902">
    <property type="entry name" value="N_methyl_site"/>
</dbReference>
<keyword evidence="4" id="KW-0488">Methylation</keyword>
<dbReference type="PANTHER" id="PTHR38779">
    <property type="entry name" value="TYPE II SECRETION SYSTEM PROTEIN I-RELATED"/>
    <property type="match status" value="1"/>
</dbReference>
<organism evidence="9 10">
    <name type="scientific">Thermomonas beijingensis</name>
    <dbReference type="NCBI Taxonomy" id="2872701"/>
    <lineage>
        <taxon>Bacteria</taxon>
        <taxon>Pseudomonadati</taxon>
        <taxon>Pseudomonadota</taxon>
        <taxon>Gammaproteobacteria</taxon>
        <taxon>Lysobacterales</taxon>
        <taxon>Lysobacteraceae</taxon>
        <taxon>Thermomonas</taxon>
    </lineage>
</organism>
<evidence type="ECO:0000256" key="4">
    <source>
        <dbReference type="ARBA" id="ARBA00022481"/>
    </source>
</evidence>
<dbReference type="PROSITE" id="PS00409">
    <property type="entry name" value="PROKAR_NTER_METHYL"/>
    <property type="match status" value="1"/>
</dbReference>
<dbReference type="NCBIfam" id="TIGR02532">
    <property type="entry name" value="IV_pilin_GFxxxE"/>
    <property type="match status" value="1"/>
</dbReference>
<keyword evidence="8" id="KW-0472">Membrane</keyword>
<evidence type="ECO:0000313" key="10">
    <source>
        <dbReference type="Proteomes" id="UP001430290"/>
    </source>
</evidence>
<keyword evidence="3" id="KW-1003">Cell membrane</keyword>
<dbReference type="RefSeq" id="WP_223627676.1">
    <property type="nucleotide sequence ID" value="NZ_JAIQDJ010000001.1"/>
</dbReference>
<keyword evidence="10" id="KW-1185">Reference proteome</keyword>
<keyword evidence="7" id="KW-1133">Transmembrane helix</keyword>
<reference evidence="9" key="1">
    <citation type="submission" date="2021-09" db="EMBL/GenBank/DDBJ databases">
        <authorList>
            <person name="Wu T."/>
            <person name="Guo S.Z."/>
        </authorList>
    </citation>
    <scope>NUCLEOTIDE SEQUENCE</scope>
    <source>
        <strain evidence="9">RSS-23</strain>
    </source>
</reference>
<comment type="caution">
    <text evidence="9">The sequence shown here is derived from an EMBL/GenBank/DDBJ whole genome shotgun (WGS) entry which is preliminary data.</text>
</comment>
<dbReference type="Proteomes" id="UP001430290">
    <property type="component" value="Unassembled WGS sequence"/>
</dbReference>
<evidence type="ECO:0000313" key="9">
    <source>
        <dbReference type="EMBL" id="MBZ4184885.1"/>
    </source>
</evidence>
<sequence>MRRAQTGFTLIEILVAFAVLALGLTLLLGTLSGASRQVRQGGDAGRAGLLAQSLLEERLVLLQAPLQQQGELENGRYHWQLAVTPWQDPQPRPRATPQDPFAARLLHVQLDMQWGDGGPQQQLHVASLRLVLPPKLEPGQ</sequence>
<dbReference type="EMBL" id="JAIQDJ010000001">
    <property type="protein sequence ID" value="MBZ4184885.1"/>
    <property type="molecule type" value="Genomic_DNA"/>
</dbReference>
<keyword evidence="5" id="KW-0997">Cell inner membrane</keyword>
<evidence type="ECO:0000256" key="7">
    <source>
        <dbReference type="ARBA" id="ARBA00022989"/>
    </source>
</evidence>
<gene>
    <name evidence="9" type="ORF">K7B09_00920</name>
</gene>
<evidence type="ECO:0000256" key="5">
    <source>
        <dbReference type="ARBA" id="ARBA00022519"/>
    </source>
</evidence>
<name>A0ABS7TAL1_9GAMM</name>
<keyword evidence="6" id="KW-0812">Transmembrane</keyword>
<evidence type="ECO:0000256" key="6">
    <source>
        <dbReference type="ARBA" id="ARBA00022692"/>
    </source>
</evidence>
<evidence type="ECO:0000256" key="2">
    <source>
        <dbReference type="ARBA" id="ARBA00008358"/>
    </source>
</evidence>
<dbReference type="Pfam" id="PF07963">
    <property type="entry name" value="N_methyl"/>
    <property type="match status" value="1"/>
</dbReference>
<dbReference type="InterPro" id="IPR010052">
    <property type="entry name" value="T2SS_protein-GspI"/>
</dbReference>
<dbReference type="PANTHER" id="PTHR38779:SF2">
    <property type="entry name" value="TYPE II SECRETION SYSTEM PROTEIN I-RELATED"/>
    <property type="match status" value="1"/>
</dbReference>
<evidence type="ECO:0000256" key="1">
    <source>
        <dbReference type="ARBA" id="ARBA00004377"/>
    </source>
</evidence>
<dbReference type="NCBIfam" id="NF047828">
    <property type="entry name" value="T3SSXpsI"/>
    <property type="match status" value="1"/>
</dbReference>
<comment type="similarity">
    <text evidence="2">Belongs to the GSP I family.</text>
</comment>
<accession>A0ABS7TAL1</accession>
<evidence type="ECO:0000256" key="3">
    <source>
        <dbReference type="ARBA" id="ARBA00022475"/>
    </source>
</evidence>
<protein>
    <submittedName>
        <fullName evidence="9">Prepilin-type N-terminal cleavage/methylation domain-containing protein</fullName>
    </submittedName>
</protein>
<proteinExistence type="inferred from homology"/>
<comment type="subcellular location">
    <subcellularLocation>
        <location evidence="1">Cell inner membrane</location>
        <topology evidence="1">Single-pass membrane protein</topology>
    </subcellularLocation>
</comment>